<dbReference type="EMBL" id="FODJ01000001">
    <property type="protein sequence ID" value="SEN68923.1"/>
    <property type="molecule type" value="Genomic_DNA"/>
</dbReference>
<protein>
    <submittedName>
        <fullName evidence="1">Putative zinc-or iron-chelating domain-containing protein</fullName>
    </submittedName>
</protein>
<evidence type="ECO:0000313" key="1">
    <source>
        <dbReference type="EMBL" id="SEN68923.1"/>
    </source>
</evidence>
<evidence type="ECO:0000313" key="2">
    <source>
        <dbReference type="Proteomes" id="UP000199300"/>
    </source>
</evidence>
<sequence>MKYPSSQEVQKRCAELTEQYEIDDSMFDQIIAHWDEKQGTVEERLTSCFQALLKQVSEEMAKMDNHMSMAPSCQLGCAFCCYFPIIVTELEAKLIIHSIQQLSPKRSEAIKTQLQNYQTLHRDKLDTARQIDFKEDEQFKLKYRQLNLPCPLLNLETNTCMAYEVRPTPCRTYINYMDPKLCANQPMPKETVSFEFLYLPYFEALNEFLQWLYEDEDTSFINYPDDLFTEDYLINWLPD</sequence>
<dbReference type="RefSeq" id="WP_245751554.1">
    <property type="nucleotide sequence ID" value="NZ_FODJ01000001.1"/>
</dbReference>
<keyword evidence="2" id="KW-1185">Reference proteome</keyword>
<reference evidence="1 2" key="1">
    <citation type="submission" date="2016-10" db="EMBL/GenBank/DDBJ databases">
        <authorList>
            <person name="de Groot N.N."/>
        </authorList>
    </citation>
    <scope>NUCLEOTIDE SEQUENCE [LARGE SCALE GENOMIC DNA]</scope>
    <source>
        <strain evidence="1 2">CGMCC 1.10434</strain>
    </source>
</reference>
<dbReference type="STRING" id="872970.SAMN04488134_101643"/>
<dbReference type="Proteomes" id="UP000199300">
    <property type="component" value="Unassembled WGS sequence"/>
</dbReference>
<accession>A0A1H8IJS8</accession>
<dbReference type="AlphaFoldDB" id="A0A1H8IJS8"/>
<name>A0A1H8IJS8_9BACI</name>
<dbReference type="Pfam" id="PF03692">
    <property type="entry name" value="CxxCxxCC"/>
    <property type="match status" value="1"/>
</dbReference>
<dbReference type="InterPro" id="IPR005358">
    <property type="entry name" value="Puta_zinc/iron-chelating_dom"/>
</dbReference>
<organism evidence="1 2">
    <name type="scientific">Amphibacillus marinus</name>
    <dbReference type="NCBI Taxonomy" id="872970"/>
    <lineage>
        <taxon>Bacteria</taxon>
        <taxon>Bacillati</taxon>
        <taxon>Bacillota</taxon>
        <taxon>Bacilli</taxon>
        <taxon>Bacillales</taxon>
        <taxon>Bacillaceae</taxon>
        <taxon>Amphibacillus</taxon>
    </lineage>
</organism>
<gene>
    <name evidence="1" type="ORF">SAMN04488134_101643</name>
</gene>
<proteinExistence type="predicted"/>